<organism evidence="1 2">
    <name type="scientific">Streptomyces canus</name>
    <dbReference type="NCBI Taxonomy" id="58343"/>
    <lineage>
        <taxon>Bacteria</taxon>
        <taxon>Bacillati</taxon>
        <taxon>Actinomycetota</taxon>
        <taxon>Actinomycetes</taxon>
        <taxon>Kitasatosporales</taxon>
        <taxon>Streptomycetaceae</taxon>
        <taxon>Streptomyces</taxon>
        <taxon>Streptomyces aurantiacus group</taxon>
    </lineage>
</organism>
<evidence type="ECO:0000313" key="1">
    <source>
        <dbReference type="EMBL" id="MDQ0910618.1"/>
    </source>
</evidence>
<name>A0AAW8FL18_9ACTN</name>
<dbReference type="RefSeq" id="WP_306981396.1">
    <property type="nucleotide sequence ID" value="NZ_JAUSYQ010000002.1"/>
</dbReference>
<evidence type="ECO:0000313" key="2">
    <source>
        <dbReference type="Proteomes" id="UP001234216"/>
    </source>
</evidence>
<dbReference type="AlphaFoldDB" id="A0AAW8FL18"/>
<dbReference type="Proteomes" id="UP001234216">
    <property type="component" value="Unassembled WGS sequence"/>
</dbReference>
<protein>
    <submittedName>
        <fullName evidence="1">Uncharacterized protein</fullName>
    </submittedName>
</protein>
<comment type="caution">
    <text evidence="1">The sequence shown here is derived from an EMBL/GenBank/DDBJ whole genome shotgun (WGS) entry which is preliminary data.</text>
</comment>
<gene>
    <name evidence="1" type="ORF">QFZ22_006603</name>
</gene>
<reference evidence="1" key="1">
    <citation type="submission" date="2023-07" db="EMBL/GenBank/DDBJ databases">
        <title>Comparative genomics of wheat-associated soil bacteria to identify genetic determinants of phenazine resistance.</title>
        <authorList>
            <person name="Mouncey N."/>
        </authorList>
    </citation>
    <scope>NUCLEOTIDE SEQUENCE</scope>
    <source>
        <strain evidence="1">V4I22</strain>
    </source>
</reference>
<sequence length="96" mass="9911">MCHLVRDGVRTRVVFREGERGGISGGYSYVGCVSTGPGKLLNLNEPGVVRHLVDEATDRGLLPGAAELDGWDLFDAVLSRAAAATPAAPPGCPPGP</sequence>
<accession>A0AAW8FL18</accession>
<dbReference type="EMBL" id="JAUSZV010000005">
    <property type="protein sequence ID" value="MDQ0910618.1"/>
    <property type="molecule type" value="Genomic_DNA"/>
</dbReference>
<proteinExistence type="predicted"/>